<sequence>MPTPTTHVVKNFNEVNGTACSSVSALPVIKYCTFLAICFRRVVCLLPWSPTTYPAKFYILGLGRVECTQTIPLPCGG</sequence>
<dbReference type="HOGENOM" id="CLU_2642855_0_0_1"/>
<dbReference type="EnsemblPlants" id="PGSC0003DMT400005745">
    <property type="protein sequence ID" value="PGSC0003DMT400005745"/>
    <property type="gene ID" value="PGSC0003DMG400002246"/>
</dbReference>
<proteinExistence type="predicted"/>
<dbReference type="InParanoid" id="M0ZQD1"/>
<evidence type="ECO:0000313" key="2">
    <source>
        <dbReference type="Proteomes" id="UP000011115"/>
    </source>
</evidence>
<protein>
    <submittedName>
        <fullName evidence="1">Uncharacterized protein</fullName>
    </submittedName>
</protein>
<accession>M0ZQD1</accession>
<dbReference type="Proteomes" id="UP000011115">
    <property type="component" value="Unassembled WGS sequence"/>
</dbReference>
<reference evidence="2" key="1">
    <citation type="journal article" date="2011" name="Nature">
        <title>Genome sequence and analysis of the tuber crop potato.</title>
        <authorList>
            <consortium name="The Potato Genome Sequencing Consortium"/>
        </authorList>
    </citation>
    <scope>NUCLEOTIDE SEQUENCE [LARGE SCALE GENOMIC DNA]</scope>
    <source>
        <strain evidence="2">cv. DM1-3 516 R44</strain>
    </source>
</reference>
<organism evidence="1 2">
    <name type="scientific">Solanum tuberosum</name>
    <name type="common">Potato</name>
    <dbReference type="NCBI Taxonomy" id="4113"/>
    <lineage>
        <taxon>Eukaryota</taxon>
        <taxon>Viridiplantae</taxon>
        <taxon>Streptophyta</taxon>
        <taxon>Embryophyta</taxon>
        <taxon>Tracheophyta</taxon>
        <taxon>Spermatophyta</taxon>
        <taxon>Magnoliopsida</taxon>
        <taxon>eudicotyledons</taxon>
        <taxon>Gunneridae</taxon>
        <taxon>Pentapetalae</taxon>
        <taxon>asterids</taxon>
        <taxon>lamiids</taxon>
        <taxon>Solanales</taxon>
        <taxon>Solanaceae</taxon>
        <taxon>Solanoideae</taxon>
        <taxon>Solaneae</taxon>
        <taxon>Solanum</taxon>
    </lineage>
</organism>
<evidence type="ECO:0000313" key="1">
    <source>
        <dbReference type="EnsemblPlants" id="PGSC0003DMT400005745"/>
    </source>
</evidence>
<reference evidence="1" key="2">
    <citation type="submission" date="2015-06" db="UniProtKB">
        <authorList>
            <consortium name="EnsemblPlants"/>
        </authorList>
    </citation>
    <scope>IDENTIFICATION</scope>
    <source>
        <strain evidence="1">DM1-3 516 R44</strain>
    </source>
</reference>
<name>M0ZQD1_SOLTU</name>
<keyword evidence="2" id="KW-1185">Reference proteome</keyword>
<dbReference type="Gramene" id="PGSC0003DMT400005745">
    <property type="protein sequence ID" value="PGSC0003DMT400005745"/>
    <property type="gene ID" value="PGSC0003DMG400002246"/>
</dbReference>
<dbReference type="AlphaFoldDB" id="M0ZQD1"/>
<dbReference type="PaxDb" id="4113-PGSC0003DMT400005745"/>